<feature type="chain" id="PRO_5040932718" evidence="1">
    <location>
        <begin position="21"/>
        <end position="332"/>
    </location>
</feature>
<reference evidence="2" key="2">
    <citation type="journal article" date="2023" name="IMA Fungus">
        <title>Comparative genomic study of the Penicillium genus elucidates a diverse pangenome and 15 lateral gene transfer events.</title>
        <authorList>
            <person name="Petersen C."/>
            <person name="Sorensen T."/>
            <person name="Nielsen M.R."/>
            <person name="Sondergaard T.E."/>
            <person name="Sorensen J.L."/>
            <person name="Fitzpatrick D.A."/>
            <person name="Frisvad J.C."/>
            <person name="Nielsen K.L."/>
        </authorList>
    </citation>
    <scope>NUCLEOTIDE SEQUENCE</scope>
    <source>
        <strain evidence="2">IBT 15544</strain>
    </source>
</reference>
<comment type="caution">
    <text evidence="2">The sequence shown here is derived from an EMBL/GenBank/DDBJ whole genome shotgun (WGS) entry which is preliminary data.</text>
</comment>
<reference evidence="2" key="1">
    <citation type="submission" date="2022-12" db="EMBL/GenBank/DDBJ databases">
        <authorList>
            <person name="Petersen C."/>
        </authorList>
    </citation>
    <scope>NUCLEOTIDE SEQUENCE</scope>
    <source>
        <strain evidence="2">IBT 15544</strain>
    </source>
</reference>
<name>A0A9W9SX46_9EURO</name>
<dbReference type="Gene3D" id="3.40.390.10">
    <property type="entry name" value="Collagenase (Catalytic Domain)"/>
    <property type="match status" value="1"/>
</dbReference>
<dbReference type="AlphaFoldDB" id="A0A9W9SX46"/>
<protein>
    <submittedName>
        <fullName evidence="2">Uncharacterized protein</fullName>
    </submittedName>
</protein>
<feature type="signal peptide" evidence="1">
    <location>
        <begin position="1"/>
        <end position="20"/>
    </location>
</feature>
<keyword evidence="3" id="KW-1185">Reference proteome</keyword>
<keyword evidence="1" id="KW-0732">Signal</keyword>
<proteinExistence type="predicted"/>
<accession>A0A9W9SX46</accession>
<dbReference type="GeneID" id="83180406"/>
<evidence type="ECO:0000313" key="2">
    <source>
        <dbReference type="EMBL" id="KAJ5201380.1"/>
    </source>
</evidence>
<dbReference type="RefSeq" id="XP_058307296.1">
    <property type="nucleotide sequence ID" value="XM_058453105.1"/>
</dbReference>
<evidence type="ECO:0000256" key="1">
    <source>
        <dbReference type="SAM" id="SignalP"/>
    </source>
</evidence>
<gene>
    <name evidence="2" type="ORF">N7498_006043</name>
</gene>
<dbReference type="EMBL" id="JAPQKR010000013">
    <property type="protein sequence ID" value="KAJ5201380.1"/>
    <property type="molecule type" value="Genomic_DNA"/>
</dbReference>
<dbReference type="Proteomes" id="UP001150904">
    <property type="component" value="Unassembled WGS sequence"/>
</dbReference>
<sequence>MKHLSAFLLQSSFCLGLAQAAVVYPRGSSPPPAYVMNPEIAGWDLTCGLPNPNNHGETRMDAVKRAWEGAMEMAADSWDRWEITKPKLEKIDKSNMNPDYIDQLEVDIDDPGYTQFFALRWDKNFRKGVENVLHKMNTLINSMPSQNGRPKTPLYISCNDAGVGQYTCEKDIAFEVDLPNDAGSYINFCSPFWKQPRFDVWKKAAGSEKHSKNGGPGDVSENDWESVRNLERYGHGTDASTVFQELTHVNWIGNTNPLVNGKPTPADNSGFYINSQMSKKCLSNSANCKDLVNNAESFSWYAQYGYFRRRVTPRAEIWPLWGPQQKPIILPV</sequence>
<dbReference type="GO" id="GO:0008237">
    <property type="term" value="F:metallopeptidase activity"/>
    <property type="evidence" value="ECO:0007669"/>
    <property type="project" value="InterPro"/>
</dbReference>
<organism evidence="2 3">
    <name type="scientific">Penicillium cinerascens</name>
    <dbReference type="NCBI Taxonomy" id="70096"/>
    <lineage>
        <taxon>Eukaryota</taxon>
        <taxon>Fungi</taxon>
        <taxon>Dikarya</taxon>
        <taxon>Ascomycota</taxon>
        <taxon>Pezizomycotina</taxon>
        <taxon>Eurotiomycetes</taxon>
        <taxon>Eurotiomycetidae</taxon>
        <taxon>Eurotiales</taxon>
        <taxon>Aspergillaceae</taxon>
        <taxon>Penicillium</taxon>
    </lineage>
</organism>
<dbReference type="InterPro" id="IPR024079">
    <property type="entry name" value="MetalloPept_cat_dom_sf"/>
</dbReference>
<dbReference type="OrthoDB" id="4306934at2759"/>
<evidence type="ECO:0000313" key="3">
    <source>
        <dbReference type="Proteomes" id="UP001150904"/>
    </source>
</evidence>